<reference evidence="2" key="1">
    <citation type="journal article" date="2010" name="Nat. Biotechnol.">
        <title>Draft genome sequence of the oilseed species Ricinus communis.</title>
        <authorList>
            <person name="Chan A.P."/>
            <person name="Crabtree J."/>
            <person name="Zhao Q."/>
            <person name="Lorenzi H."/>
            <person name="Orvis J."/>
            <person name="Puiu D."/>
            <person name="Melake-Berhan A."/>
            <person name="Jones K.M."/>
            <person name="Redman J."/>
            <person name="Chen G."/>
            <person name="Cahoon E.B."/>
            <person name="Gedil M."/>
            <person name="Stanke M."/>
            <person name="Haas B.J."/>
            <person name="Wortman J.R."/>
            <person name="Fraser-Liggett C.M."/>
            <person name="Ravel J."/>
            <person name="Rabinowicz P.D."/>
        </authorList>
    </citation>
    <scope>NUCLEOTIDE SEQUENCE [LARGE SCALE GENOMIC DNA]</scope>
    <source>
        <strain evidence="2">cv. Hale</strain>
    </source>
</reference>
<dbReference type="Proteomes" id="UP000008311">
    <property type="component" value="Unassembled WGS sequence"/>
</dbReference>
<organism evidence="1 2">
    <name type="scientific">Ricinus communis</name>
    <name type="common">Castor bean</name>
    <dbReference type="NCBI Taxonomy" id="3988"/>
    <lineage>
        <taxon>Eukaryota</taxon>
        <taxon>Viridiplantae</taxon>
        <taxon>Streptophyta</taxon>
        <taxon>Embryophyta</taxon>
        <taxon>Tracheophyta</taxon>
        <taxon>Spermatophyta</taxon>
        <taxon>Magnoliopsida</taxon>
        <taxon>eudicotyledons</taxon>
        <taxon>Gunneridae</taxon>
        <taxon>Pentapetalae</taxon>
        <taxon>rosids</taxon>
        <taxon>fabids</taxon>
        <taxon>Malpighiales</taxon>
        <taxon>Euphorbiaceae</taxon>
        <taxon>Acalyphoideae</taxon>
        <taxon>Acalypheae</taxon>
        <taxon>Ricinus</taxon>
    </lineage>
</organism>
<accession>B9RJY8</accession>
<sequence>MDDADLGDCQDDEYLNDKAFARDMQKYDSPSDDDIAGQSGAAIIVTWQHALNCMYRRQESWQRSTKELSLYV</sequence>
<protein>
    <submittedName>
        <fullName evidence="1">Uncharacterized protein</fullName>
    </submittedName>
</protein>
<evidence type="ECO:0000313" key="1">
    <source>
        <dbReference type="EMBL" id="EEF48640.1"/>
    </source>
</evidence>
<proteinExistence type="predicted"/>
<evidence type="ECO:0000313" key="2">
    <source>
        <dbReference type="Proteomes" id="UP000008311"/>
    </source>
</evidence>
<keyword evidence="2" id="KW-1185">Reference proteome</keyword>
<gene>
    <name evidence="1" type="ORF">RCOM_1039700</name>
</gene>
<dbReference type="AlphaFoldDB" id="B9RJY8"/>
<dbReference type="EMBL" id="EQ973783">
    <property type="protein sequence ID" value="EEF48640.1"/>
    <property type="molecule type" value="Genomic_DNA"/>
</dbReference>
<dbReference type="InParanoid" id="B9RJY8"/>
<name>B9RJY8_RICCO</name>